<reference evidence="1 2" key="1">
    <citation type="submission" date="2019-07" db="EMBL/GenBank/DDBJ databases">
        <title>Whole genome shotgun sequence of Pseudonocardia sulfidoxydans NBRC 16205.</title>
        <authorList>
            <person name="Hosoyama A."/>
            <person name="Uohara A."/>
            <person name="Ohji S."/>
            <person name="Ichikawa N."/>
        </authorList>
    </citation>
    <scope>NUCLEOTIDE SEQUENCE [LARGE SCALE GENOMIC DNA]</scope>
    <source>
        <strain evidence="1 2">NBRC 16205</strain>
    </source>
</reference>
<dbReference type="RefSeq" id="WP_147108186.1">
    <property type="nucleotide sequence ID" value="NZ_BJVJ01000027.1"/>
</dbReference>
<dbReference type="OrthoDB" id="3579020at2"/>
<proteinExistence type="predicted"/>
<accession>A0A511DGV2</accession>
<name>A0A511DGV2_9PSEU</name>
<keyword evidence="2" id="KW-1185">Reference proteome</keyword>
<dbReference type="EMBL" id="BJVJ01000027">
    <property type="protein sequence ID" value="GEL24011.1"/>
    <property type="molecule type" value="Genomic_DNA"/>
</dbReference>
<comment type="caution">
    <text evidence="1">The sequence shown here is derived from an EMBL/GenBank/DDBJ whole genome shotgun (WGS) entry which is preliminary data.</text>
</comment>
<sequence>MDATSSLGTCPRCARPRTATDARGLAWSSEHLADGTVVHTCGDCTREQLWHIEALLAPEPAAAPAPARAA</sequence>
<organism evidence="1 2">
    <name type="scientific">Pseudonocardia sulfidoxydans NBRC 16205</name>
    <dbReference type="NCBI Taxonomy" id="1223511"/>
    <lineage>
        <taxon>Bacteria</taxon>
        <taxon>Bacillati</taxon>
        <taxon>Actinomycetota</taxon>
        <taxon>Actinomycetes</taxon>
        <taxon>Pseudonocardiales</taxon>
        <taxon>Pseudonocardiaceae</taxon>
        <taxon>Pseudonocardia</taxon>
    </lineage>
</organism>
<protein>
    <submittedName>
        <fullName evidence="1">Uncharacterized protein</fullName>
    </submittedName>
</protein>
<evidence type="ECO:0000313" key="1">
    <source>
        <dbReference type="EMBL" id="GEL24011.1"/>
    </source>
</evidence>
<dbReference type="AlphaFoldDB" id="A0A511DGV2"/>
<gene>
    <name evidence="1" type="ORF">PSU4_29650</name>
</gene>
<evidence type="ECO:0000313" key="2">
    <source>
        <dbReference type="Proteomes" id="UP000321685"/>
    </source>
</evidence>
<dbReference type="Proteomes" id="UP000321685">
    <property type="component" value="Unassembled WGS sequence"/>
</dbReference>